<dbReference type="Gene3D" id="3.30.70.1440">
    <property type="entry name" value="Multidrug efflux transporter AcrB pore domain"/>
    <property type="match status" value="1"/>
</dbReference>
<dbReference type="PANTHER" id="PTHR32063:SF0">
    <property type="entry name" value="SWARMING MOTILITY PROTEIN SWRC"/>
    <property type="match status" value="1"/>
</dbReference>
<dbReference type="InterPro" id="IPR027463">
    <property type="entry name" value="AcrB_DN_DC_subdom"/>
</dbReference>
<feature type="transmembrane region" description="Helical" evidence="2">
    <location>
        <begin position="434"/>
        <end position="454"/>
    </location>
</feature>
<dbReference type="SUPFAM" id="SSF82693">
    <property type="entry name" value="Multidrug efflux transporter AcrB pore domain, PN1, PN2, PC1 and PC2 subdomains"/>
    <property type="match status" value="2"/>
</dbReference>
<dbReference type="EMBL" id="QETB01000001">
    <property type="protein sequence ID" value="PWF26985.1"/>
    <property type="molecule type" value="Genomic_DNA"/>
</dbReference>
<dbReference type="Proteomes" id="UP000245283">
    <property type="component" value="Unassembled WGS sequence"/>
</dbReference>
<sequence length="1090" mass="114600">MDRLARASLRNRSFVALVCIVAAILGGISMSSMRQELIPQVELPAVSVVAVSPGATAEQVNERVAGPIEQQMATIPEVKEASTNSSSSYGMITIELEYGTDLSRATSKVEQSISQIEDSFPDDTTTQVTSGGSSDIPLSMVGVTSDDDALQTAQNVRGSVIPHLEKIDGVASAQLIGAPEQRVTISLNMEKAAAAGVSADAIQDALDDNGLSVPAGTVAGDDHTLDVTIGQDIDSLDGLKEIPLLATDPLTGEDTSVELGEVAKVDLTGETSDLMARIDGKPAVAMIIFPTANANIVETSGEVNDALADLTDMAGEGAAFTTIFDQAPFITTSIQALAQEGGLGLIMAVAVILIFLVAVRPTLVTAVSIPLSLLLAFIFMNVAGYSLNMLTLSALIITIGRVVDDSIVVIENIKRHLEYGDPKRQAIQTAVKEVASAVTASTIVTCLVFIPVGFISGMVGELFKPFAFTVVLAMASSLFVSLTIVPVLAYWFLRPSKAARASEDAVRAAHATTEVVEGRSVSEARERAERLLAEQRAAAEAKEEKSWLRRIYRPALRGTQKHPVITFVVAVAILAGSGALYPMLKVNLLGDTGQNMVMLSQEAPAGTDMESLTDRAAVAEEALGNVAGVESVATTIGGAGMGQSAASISYVVTTDEDADQELLTQKLEDALAENSSGDQTGSSEMEGITSTNVDVNIVANNEQTLQEANDQLFEALQDTPGAKQVTTNLSAEQPSVKVTVNREAAAAAGLSENDIVGLIASQIVSPSIGQITLDNIDTDIYVKLADPVSSLDDLENMEIMGQPISAFATVEEVDVVPSVVTINGQQTATISLTPEDSDELGALRDNVAETVDSTDLPTGATTTEAGAAQQLDDVFNQLGLAMAAAILLMYVVLVWIFKSLSQPLILLVSIPFAAIGAFLAMLMTSTPLGVSSLIGLLMLTGIVVTNAIVLIDLINQYRRQGMSMDEAIDLGAQRRMRPIIMTAVATIAALVPMALGITGHAGFISQPLAVTVIGGLISSTLLTLVLLPVLYRLTQKNAIKAEDLEEIPVVPSGQPAEESAEEQAAEPAAETAQSPSKKHRSRRRRWFGRN</sequence>
<gene>
    <name evidence="3" type="ORF">DD236_00785</name>
</gene>
<feature type="transmembrane region" description="Helical" evidence="2">
    <location>
        <begin position="979"/>
        <end position="1002"/>
    </location>
</feature>
<evidence type="ECO:0000256" key="2">
    <source>
        <dbReference type="SAM" id="Phobius"/>
    </source>
</evidence>
<keyword evidence="2" id="KW-0812">Transmembrane</keyword>
<dbReference type="Pfam" id="PF00873">
    <property type="entry name" value="ACR_tran"/>
    <property type="match status" value="1"/>
</dbReference>
<feature type="transmembrane region" description="Helical" evidence="2">
    <location>
        <begin position="392"/>
        <end position="413"/>
    </location>
</feature>
<dbReference type="Gene3D" id="1.20.1640.10">
    <property type="entry name" value="Multidrug efflux transporter AcrB transmembrane domain"/>
    <property type="match status" value="2"/>
</dbReference>
<feature type="region of interest" description="Disordered" evidence="1">
    <location>
        <begin position="1047"/>
        <end position="1090"/>
    </location>
</feature>
<dbReference type="AlphaFoldDB" id="A0A2V1K933"/>
<feature type="transmembrane region" description="Helical" evidence="2">
    <location>
        <begin position="878"/>
        <end position="897"/>
    </location>
</feature>
<keyword evidence="2" id="KW-1133">Transmembrane helix</keyword>
<dbReference type="GO" id="GO:0005886">
    <property type="term" value="C:plasma membrane"/>
    <property type="evidence" value="ECO:0007669"/>
    <property type="project" value="TreeGrafter"/>
</dbReference>
<dbReference type="RefSeq" id="WP_109092486.1">
    <property type="nucleotide sequence ID" value="NZ_QETB01000001.1"/>
</dbReference>
<proteinExistence type="predicted"/>
<dbReference type="Gene3D" id="3.30.70.1430">
    <property type="entry name" value="Multidrug efflux transporter AcrB pore domain"/>
    <property type="match status" value="2"/>
</dbReference>
<dbReference type="SUPFAM" id="SSF82714">
    <property type="entry name" value="Multidrug efflux transporter AcrB TolC docking domain, DN and DC subdomains"/>
    <property type="match status" value="2"/>
</dbReference>
<accession>A0A2V1K933</accession>
<evidence type="ECO:0000313" key="3">
    <source>
        <dbReference type="EMBL" id="PWF26985.1"/>
    </source>
</evidence>
<dbReference type="PANTHER" id="PTHR32063">
    <property type="match status" value="1"/>
</dbReference>
<comment type="caution">
    <text evidence="3">The sequence shown here is derived from an EMBL/GenBank/DDBJ whole genome shotgun (WGS) entry which is preliminary data.</text>
</comment>
<feature type="compositionally biased region" description="Basic residues" evidence="1">
    <location>
        <begin position="1076"/>
        <end position="1090"/>
    </location>
</feature>
<dbReference type="PRINTS" id="PR00702">
    <property type="entry name" value="ACRIFLAVINRP"/>
</dbReference>
<reference evidence="4" key="1">
    <citation type="submission" date="2018-05" db="EMBL/GenBank/DDBJ databases">
        <authorList>
            <person name="Li Y."/>
        </authorList>
    </citation>
    <scope>NUCLEOTIDE SEQUENCE [LARGE SCALE GENOMIC DNA]</scope>
    <source>
        <strain evidence="4">sk1b4</strain>
    </source>
</reference>
<feature type="transmembrane region" description="Helical" evidence="2">
    <location>
        <begin position="930"/>
        <end position="954"/>
    </location>
</feature>
<feature type="transmembrane region" description="Helical" evidence="2">
    <location>
        <begin position="1008"/>
        <end position="1031"/>
    </location>
</feature>
<feature type="transmembrane region" description="Helical" evidence="2">
    <location>
        <begin position="564"/>
        <end position="584"/>
    </location>
</feature>
<feature type="transmembrane region" description="Helical" evidence="2">
    <location>
        <begin position="341"/>
        <end position="359"/>
    </location>
</feature>
<dbReference type="SUPFAM" id="SSF82866">
    <property type="entry name" value="Multidrug efflux transporter AcrB transmembrane domain"/>
    <property type="match status" value="2"/>
</dbReference>
<keyword evidence="2" id="KW-0472">Membrane</keyword>
<dbReference type="Gene3D" id="3.30.2090.10">
    <property type="entry name" value="Multidrug efflux transporter AcrB TolC docking domain, DN and DC subdomains"/>
    <property type="match status" value="2"/>
</dbReference>
<dbReference type="Gene3D" id="3.30.70.1320">
    <property type="entry name" value="Multidrug efflux transporter AcrB pore domain like"/>
    <property type="match status" value="1"/>
</dbReference>
<feature type="transmembrane region" description="Helical" evidence="2">
    <location>
        <begin position="904"/>
        <end position="924"/>
    </location>
</feature>
<keyword evidence="4" id="KW-1185">Reference proteome</keyword>
<feature type="compositionally biased region" description="Low complexity" evidence="1">
    <location>
        <begin position="1065"/>
        <end position="1075"/>
    </location>
</feature>
<feature type="transmembrane region" description="Helical" evidence="2">
    <location>
        <begin position="466"/>
        <end position="493"/>
    </location>
</feature>
<dbReference type="OrthoDB" id="3306666at2"/>
<dbReference type="GO" id="GO:0042910">
    <property type="term" value="F:xenobiotic transmembrane transporter activity"/>
    <property type="evidence" value="ECO:0007669"/>
    <property type="project" value="TreeGrafter"/>
</dbReference>
<organism evidence="3 4">
    <name type="scientific">Ancrocorticia populi</name>
    <dbReference type="NCBI Taxonomy" id="2175228"/>
    <lineage>
        <taxon>Bacteria</taxon>
        <taxon>Bacillati</taxon>
        <taxon>Actinomycetota</taxon>
        <taxon>Actinomycetes</taxon>
        <taxon>Actinomycetales</taxon>
        <taxon>Actinomycetaceae</taxon>
        <taxon>Ancrocorticia</taxon>
    </lineage>
</organism>
<name>A0A2V1K933_9ACTO</name>
<evidence type="ECO:0000313" key="4">
    <source>
        <dbReference type="Proteomes" id="UP000245283"/>
    </source>
</evidence>
<protein>
    <submittedName>
        <fullName evidence="3">AcrB/AcrD/AcrF family protein</fullName>
    </submittedName>
</protein>
<evidence type="ECO:0000256" key="1">
    <source>
        <dbReference type="SAM" id="MobiDB-lite"/>
    </source>
</evidence>
<feature type="transmembrane region" description="Helical" evidence="2">
    <location>
        <begin position="366"/>
        <end position="386"/>
    </location>
</feature>
<dbReference type="InterPro" id="IPR001036">
    <property type="entry name" value="Acrflvin-R"/>
</dbReference>